<comment type="catalytic activity">
    <reaction evidence="1 14 15 16">
        <text>Endonucleolytic cleavage to 5'-phosphomonoester.</text>
        <dbReference type="EC" id="3.1.26.4"/>
    </reaction>
</comment>
<evidence type="ECO:0000256" key="5">
    <source>
        <dbReference type="ARBA" id="ARBA00007383"/>
    </source>
</evidence>
<dbReference type="InterPro" id="IPR001352">
    <property type="entry name" value="RNase_HII/HIII"/>
</dbReference>
<dbReference type="InterPro" id="IPR036397">
    <property type="entry name" value="RNaseH_sf"/>
</dbReference>
<comment type="cofactor">
    <cofactor evidence="14 15">
        <name>Mn(2+)</name>
        <dbReference type="ChEBI" id="CHEBI:29035"/>
    </cofactor>
    <cofactor evidence="14 15">
        <name>Mg(2+)</name>
        <dbReference type="ChEBI" id="CHEBI:18420"/>
    </cofactor>
    <text evidence="14 15">Manganese or magnesium. Binds 1 divalent metal ion per monomer in the absence of substrate. May bind a second metal ion after substrate binding.</text>
</comment>
<feature type="binding site" evidence="14 15">
    <location>
        <position position="34"/>
    </location>
    <ligand>
        <name>a divalent metal cation</name>
        <dbReference type="ChEBI" id="CHEBI:60240"/>
    </ligand>
</feature>
<comment type="cofactor">
    <cofactor evidence="2">
        <name>Mg(2+)</name>
        <dbReference type="ChEBI" id="CHEBI:18420"/>
    </cofactor>
</comment>
<evidence type="ECO:0000256" key="7">
    <source>
        <dbReference type="ARBA" id="ARBA00019179"/>
    </source>
</evidence>
<dbReference type="PROSITE" id="PS51975">
    <property type="entry name" value="RNASE_H_2"/>
    <property type="match status" value="1"/>
</dbReference>
<dbReference type="Gene3D" id="3.30.420.10">
    <property type="entry name" value="Ribonuclease H-like superfamily/Ribonuclease H"/>
    <property type="match status" value="1"/>
</dbReference>
<evidence type="ECO:0000313" key="18">
    <source>
        <dbReference type="EMBL" id="MBT0663212.1"/>
    </source>
</evidence>
<dbReference type="GO" id="GO:0030145">
    <property type="term" value="F:manganese ion binding"/>
    <property type="evidence" value="ECO:0007669"/>
    <property type="project" value="UniProtKB-UniRule"/>
</dbReference>
<keyword evidence="19" id="KW-1185">Reference proteome</keyword>
<accession>A0AAW4KZ55</accession>
<feature type="binding site" evidence="14 15">
    <location>
        <position position="126"/>
    </location>
    <ligand>
        <name>a divalent metal cation</name>
        <dbReference type="ChEBI" id="CHEBI:60240"/>
    </ligand>
</feature>
<proteinExistence type="inferred from homology"/>
<name>A0AAW4KZ55_9BACT</name>
<dbReference type="CDD" id="cd07182">
    <property type="entry name" value="RNase_HII_bacteria_HII_like"/>
    <property type="match status" value="1"/>
</dbReference>
<evidence type="ECO:0000256" key="4">
    <source>
        <dbReference type="ARBA" id="ARBA00004496"/>
    </source>
</evidence>
<dbReference type="GO" id="GO:0032299">
    <property type="term" value="C:ribonuclease H2 complex"/>
    <property type="evidence" value="ECO:0007669"/>
    <property type="project" value="TreeGrafter"/>
</dbReference>
<dbReference type="InterPro" id="IPR012337">
    <property type="entry name" value="RNaseH-like_sf"/>
</dbReference>
<organism evidence="18 19">
    <name type="scientific">Geoanaerobacter pelophilus</name>
    <dbReference type="NCBI Taxonomy" id="60036"/>
    <lineage>
        <taxon>Bacteria</taxon>
        <taxon>Pseudomonadati</taxon>
        <taxon>Thermodesulfobacteriota</taxon>
        <taxon>Desulfuromonadia</taxon>
        <taxon>Geobacterales</taxon>
        <taxon>Geobacteraceae</taxon>
        <taxon>Geoanaerobacter</taxon>
    </lineage>
</organism>
<keyword evidence="13 14" id="KW-0464">Manganese</keyword>
<evidence type="ECO:0000256" key="9">
    <source>
        <dbReference type="ARBA" id="ARBA00022722"/>
    </source>
</evidence>
<dbReference type="Proteomes" id="UP000811899">
    <property type="component" value="Unassembled WGS sequence"/>
</dbReference>
<dbReference type="InterPro" id="IPR022898">
    <property type="entry name" value="RNase_HII"/>
</dbReference>
<evidence type="ECO:0000256" key="2">
    <source>
        <dbReference type="ARBA" id="ARBA00001946"/>
    </source>
</evidence>
<evidence type="ECO:0000256" key="3">
    <source>
        <dbReference type="ARBA" id="ARBA00004065"/>
    </source>
</evidence>
<feature type="binding site" evidence="14 15">
    <location>
        <position position="35"/>
    </location>
    <ligand>
        <name>a divalent metal cation</name>
        <dbReference type="ChEBI" id="CHEBI:60240"/>
    </ligand>
</feature>
<evidence type="ECO:0000256" key="16">
    <source>
        <dbReference type="RuleBase" id="RU003515"/>
    </source>
</evidence>
<dbReference type="GO" id="GO:0003723">
    <property type="term" value="F:RNA binding"/>
    <property type="evidence" value="ECO:0007669"/>
    <property type="project" value="UniProtKB-UniRule"/>
</dbReference>
<keyword evidence="10 14" id="KW-0479">Metal-binding</keyword>
<dbReference type="AlphaFoldDB" id="A0AAW4KZ55"/>
<evidence type="ECO:0000256" key="14">
    <source>
        <dbReference type="HAMAP-Rule" id="MF_00052"/>
    </source>
</evidence>
<evidence type="ECO:0000256" key="10">
    <source>
        <dbReference type="ARBA" id="ARBA00022723"/>
    </source>
</evidence>
<evidence type="ECO:0000313" key="19">
    <source>
        <dbReference type="Proteomes" id="UP000811899"/>
    </source>
</evidence>
<evidence type="ECO:0000259" key="17">
    <source>
        <dbReference type="PROSITE" id="PS51975"/>
    </source>
</evidence>
<comment type="function">
    <text evidence="3 14 16">Endonuclease that specifically degrades the RNA of RNA-DNA hybrids.</text>
</comment>
<feature type="domain" description="RNase H type-2" evidence="17">
    <location>
        <begin position="28"/>
        <end position="217"/>
    </location>
</feature>
<evidence type="ECO:0000256" key="11">
    <source>
        <dbReference type="ARBA" id="ARBA00022759"/>
    </source>
</evidence>
<comment type="similarity">
    <text evidence="5 14 16">Belongs to the RNase HII family.</text>
</comment>
<dbReference type="SUPFAM" id="SSF53098">
    <property type="entry name" value="Ribonuclease H-like"/>
    <property type="match status" value="1"/>
</dbReference>
<keyword evidence="12 14" id="KW-0378">Hydrolase</keyword>
<evidence type="ECO:0000256" key="1">
    <source>
        <dbReference type="ARBA" id="ARBA00000077"/>
    </source>
</evidence>
<keyword evidence="11 14" id="KW-0255">Endonuclease</keyword>
<dbReference type="GO" id="GO:0006298">
    <property type="term" value="P:mismatch repair"/>
    <property type="evidence" value="ECO:0007669"/>
    <property type="project" value="TreeGrafter"/>
</dbReference>
<dbReference type="EMBL" id="JAHCVJ010000001">
    <property type="protein sequence ID" value="MBT0663212.1"/>
    <property type="molecule type" value="Genomic_DNA"/>
</dbReference>
<evidence type="ECO:0000256" key="8">
    <source>
        <dbReference type="ARBA" id="ARBA00022490"/>
    </source>
</evidence>
<dbReference type="GO" id="GO:0005737">
    <property type="term" value="C:cytoplasm"/>
    <property type="evidence" value="ECO:0007669"/>
    <property type="project" value="UniProtKB-SubCell"/>
</dbReference>
<dbReference type="Pfam" id="PF01351">
    <property type="entry name" value="RNase_HII"/>
    <property type="match status" value="1"/>
</dbReference>
<dbReference type="NCBIfam" id="NF000595">
    <property type="entry name" value="PRK00015.1-3"/>
    <property type="match status" value="1"/>
</dbReference>
<evidence type="ECO:0000256" key="12">
    <source>
        <dbReference type="ARBA" id="ARBA00022801"/>
    </source>
</evidence>
<gene>
    <name evidence="14" type="primary">rnhB</name>
    <name evidence="18" type="ORF">KI809_02770</name>
</gene>
<dbReference type="PANTHER" id="PTHR10954:SF18">
    <property type="entry name" value="RIBONUCLEASE HII"/>
    <property type="match status" value="1"/>
</dbReference>
<dbReference type="EC" id="3.1.26.4" evidence="6 14"/>
<comment type="caution">
    <text evidence="18">The sequence shown here is derived from an EMBL/GenBank/DDBJ whole genome shotgun (WGS) entry which is preliminary data.</text>
</comment>
<sequence>MNLELFATTGAERDLFAFEARARNRGFLQIAGIDEAGRGPLAGPVVAAAVILPHGLVIPGLDDSKKLTPQKRETLIEQINAKALAVAVGIADHSLIDRINILQATLSAMLQAVSNLQLPPDYLLIDGISKIQTKIPQQTVKKGDSLSASIAAASIVAKVTRDRLMDDFDRCYPGYGFSGHKGYGCAAHLAAIAELGPCEIHRKTFRGVREHLDRGPAGCAP</sequence>
<evidence type="ECO:0000256" key="13">
    <source>
        <dbReference type="ARBA" id="ARBA00023211"/>
    </source>
</evidence>
<protein>
    <recommendedName>
        <fullName evidence="7 14">Ribonuclease HII</fullName>
        <shortName evidence="14">RNase HII</shortName>
        <ecNumber evidence="6 14">3.1.26.4</ecNumber>
    </recommendedName>
</protein>
<dbReference type="GO" id="GO:0043137">
    <property type="term" value="P:DNA replication, removal of RNA primer"/>
    <property type="evidence" value="ECO:0007669"/>
    <property type="project" value="TreeGrafter"/>
</dbReference>
<evidence type="ECO:0000256" key="6">
    <source>
        <dbReference type="ARBA" id="ARBA00012180"/>
    </source>
</evidence>
<dbReference type="FunFam" id="3.30.420.10:FF:000006">
    <property type="entry name" value="Ribonuclease HII"/>
    <property type="match status" value="1"/>
</dbReference>
<dbReference type="InterPro" id="IPR024567">
    <property type="entry name" value="RNase_HII/HIII_dom"/>
</dbReference>
<comment type="subcellular location">
    <subcellularLocation>
        <location evidence="4 14">Cytoplasm</location>
    </subcellularLocation>
</comment>
<keyword evidence="9 14" id="KW-0540">Nuclease</keyword>
<keyword evidence="8 14" id="KW-0963">Cytoplasm</keyword>
<dbReference type="RefSeq" id="WP_214169974.1">
    <property type="nucleotide sequence ID" value="NZ_JAHCVJ010000001.1"/>
</dbReference>
<dbReference type="NCBIfam" id="NF000594">
    <property type="entry name" value="PRK00015.1-1"/>
    <property type="match status" value="1"/>
</dbReference>
<dbReference type="HAMAP" id="MF_00052_B">
    <property type="entry name" value="RNase_HII_B"/>
    <property type="match status" value="1"/>
</dbReference>
<evidence type="ECO:0000256" key="15">
    <source>
        <dbReference type="PROSITE-ProRule" id="PRU01319"/>
    </source>
</evidence>
<reference evidence="18 19" key="1">
    <citation type="submission" date="2021-05" db="EMBL/GenBank/DDBJ databases">
        <title>The draft genome of Geobacter pelophilus DSM 12255.</title>
        <authorList>
            <person name="Xu Z."/>
            <person name="Masuda Y."/>
            <person name="Itoh H."/>
            <person name="Senoo K."/>
        </authorList>
    </citation>
    <scope>NUCLEOTIDE SEQUENCE [LARGE SCALE GENOMIC DNA]</scope>
    <source>
        <strain evidence="18 19">DSM 12255</strain>
    </source>
</reference>
<dbReference type="PANTHER" id="PTHR10954">
    <property type="entry name" value="RIBONUCLEASE H2 SUBUNIT A"/>
    <property type="match status" value="1"/>
</dbReference>
<dbReference type="GO" id="GO:0004523">
    <property type="term" value="F:RNA-DNA hybrid ribonuclease activity"/>
    <property type="evidence" value="ECO:0007669"/>
    <property type="project" value="UniProtKB-UniRule"/>
</dbReference>